<accession>A0A812JHU5</accession>
<dbReference type="PROSITE" id="PS51366">
    <property type="entry name" value="MI"/>
    <property type="match status" value="1"/>
</dbReference>
<proteinExistence type="inferred from homology"/>
<dbReference type="CDD" id="cd22584">
    <property type="entry name" value="Rcat_RBR_unk"/>
    <property type="match status" value="1"/>
</dbReference>
<evidence type="ECO:0000256" key="2">
    <source>
        <dbReference type="ARBA" id="ARBA00006856"/>
    </source>
</evidence>
<feature type="compositionally biased region" description="Basic residues" evidence="10">
    <location>
        <begin position="1226"/>
        <end position="1251"/>
    </location>
</feature>
<dbReference type="Proteomes" id="UP000601435">
    <property type="component" value="Unassembled WGS sequence"/>
</dbReference>
<dbReference type="GO" id="GO:0042274">
    <property type="term" value="P:ribosomal small subunit biogenesis"/>
    <property type="evidence" value="ECO:0007669"/>
    <property type="project" value="TreeGrafter"/>
</dbReference>
<evidence type="ECO:0000313" key="14">
    <source>
        <dbReference type="EMBL" id="CAE7206712.1"/>
    </source>
</evidence>
<evidence type="ECO:0000313" key="15">
    <source>
        <dbReference type="Proteomes" id="UP000601435"/>
    </source>
</evidence>
<dbReference type="SUPFAM" id="SSF57850">
    <property type="entry name" value="RING/U-box"/>
    <property type="match status" value="1"/>
</dbReference>
<dbReference type="InterPro" id="IPR044066">
    <property type="entry name" value="TRIAD_supradom"/>
</dbReference>
<keyword evidence="7" id="KW-0833">Ubl conjugation pathway</keyword>
<dbReference type="SMART" id="SM00543">
    <property type="entry name" value="MIF4G"/>
    <property type="match status" value="1"/>
</dbReference>
<dbReference type="PROSITE" id="PS51873">
    <property type="entry name" value="TRIAD"/>
    <property type="match status" value="1"/>
</dbReference>
<evidence type="ECO:0000256" key="10">
    <source>
        <dbReference type="SAM" id="MobiDB-lite"/>
    </source>
</evidence>
<dbReference type="EMBL" id="CAJNJA010006165">
    <property type="protein sequence ID" value="CAE7206712.1"/>
    <property type="molecule type" value="Genomic_DNA"/>
</dbReference>
<dbReference type="Pfam" id="PF02854">
    <property type="entry name" value="MIF4G"/>
    <property type="match status" value="1"/>
</dbReference>
<feature type="region of interest" description="Disordered" evidence="10">
    <location>
        <begin position="986"/>
        <end position="1011"/>
    </location>
</feature>
<feature type="transmembrane region" description="Helical" evidence="11">
    <location>
        <begin position="1506"/>
        <end position="1531"/>
    </location>
</feature>
<evidence type="ECO:0000256" key="4">
    <source>
        <dbReference type="ARBA" id="ARBA00022723"/>
    </source>
</evidence>
<keyword evidence="11" id="KW-1133">Transmembrane helix</keyword>
<evidence type="ECO:0000256" key="11">
    <source>
        <dbReference type="SAM" id="Phobius"/>
    </source>
</evidence>
<dbReference type="SUPFAM" id="SSF48371">
    <property type="entry name" value="ARM repeat"/>
    <property type="match status" value="1"/>
</dbReference>
<keyword evidence="8" id="KW-0862">Zinc</keyword>
<dbReference type="OrthoDB" id="361797at2759"/>
<feature type="transmembrane region" description="Helical" evidence="11">
    <location>
        <begin position="1438"/>
        <end position="1465"/>
    </location>
</feature>
<feature type="compositionally biased region" description="Basic residues" evidence="10">
    <location>
        <begin position="1172"/>
        <end position="1194"/>
    </location>
</feature>
<feature type="region of interest" description="Disordered" evidence="10">
    <location>
        <begin position="1166"/>
        <end position="1372"/>
    </location>
</feature>
<comment type="caution">
    <text evidence="14">The sequence shown here is derived from an EMBL/GenBank/DDBJ whole genome shotgun (WGS) entry which is preliminary data.</text>
</comment>
<sequence>MESCPECGSTENIVLTRSVLQCRSCGISRCRLCKNMWNVDHRCATSVALARSWEDFKDVATYEMQLRPLGFKRCPACQLACEKQDPLSCDHITCVCGHEFCWMCGEDRRVIKAHDNSYHHKRCPFYEPCDEIPRLEKNCPVCQATGVPCLRPPQAHAARRAAIRQQALGLEVRRLREGMEQSDGAIITEKTEAVQRPEHPFNLEALSQLLCGGPLASCCRVLNSDPPARLDHSRWMPASGILKLVAFCGSAGAAPDRAAGLQQEHSSHSLTASHSDKVSEASAAIKLSPANAQPPRELQESAAFYCMTQIANPSTGGDAVDVVPLPSGTEYSEMCVRRAKGDQLQGDEHRLTEIEDLAPVEWLARWQLRSLEQLGHESVASQPPARRGFVGWLRGASDRATATASQGEDDEALEDIVEEAGKQSFFEEVEEPRKLEVRLAIPHCTILSCSPALSSSPVPDLCIEGGVQCQLSLATAREGSMANFMKAAWDADVSANLSSVAVLLGKEPLMLLRRSADVEVTLPKTVSDADDEEFFDVQSDIEETTDSALQEAAVTLRLHVARFGGSAGSSSLPWALRVRLKQEPFRFMLAPHSMHDALSMVVAVFRAATSCRRVSSPSDPCMNTNLVERDPKSPAAAADHLEAPPDASEALALDLDLDVAAPVFRWGLLPSGHVTIALGRLIFRTSSQQPPEQVSQPERCEWRKFSCFCQLTETSVTAQSEEAEEFRVYEPATMNLQAWRDAETNGWDFSLESPSVRWIVDPLFLKVAGQLPISLDHAISPLRDVMSQVLTDPGVSSANAEGTLAQSQEAKVPQEPGGKVHPKVHVKLSIATTQLVLYPASGHKVSLELDGILAQYSGYESRNDISGEVALCHLSCDSTVLVSFTRGASLQVRSADHHVNVRGGSTLIAVRWHEHPIREVLGAFYEAWEALAAGHEHVQGILPVGDSAGMFAKLWGAYVVHPIQARVKQKAAQRLAELVPGVEQGAEPDAGLAAQQDTEQESHKSNEDAECLQPRGSCSVEVVLFYEGLDIVFPGSEHREGPTDGPPVVQVGVNGAECSFRAFQSGDASAAVSLVAVTLELDGRRLLMPRRGEKLLKVNILHRSRVEPALSWTASWACPSSWFEHPVGHGCRFTKLLLHTWHSQIMPKLSVQKELRSFVGQVLREGGEDHLLHRKGKGGKGKGKGKGKGGKSKGKGKDKGKLARSGKGKAKSEQSGHAPVPLHGPRASRRVQRRQQRKDKKARRAHFFGGHRHAEAPEEEQNVRPDAAKAKKAQTGKAMQASSKRMRHMDDDDEITSEECQNAEGEERKDGAGMEMADADEGSAPENMESEMEEDDAEVGSSDGSEQGENSTPGEHEQGRYIPPHLRGKQRQDTVQLQHLRQLRGILNRVSEGNLDPSCNELVQLLSKLVPSVGSATAAHEFAEALLQAAVGDPNISVLVLGCFAALVAACHVLLGPAFGAAALLKSAKTLKDRMAAAEENRREKENEDNEEELQNPDARVAKSSIIFNMLLFSFGVLPGSVVFDIVRFVFARSASELSIDLSLAILRYGGRKLRSDCPDDFRAVLNFVTAEASNSRDKSDDGSEIKSRLDYLLRELADLKNNKVSFAVMDRFKQTQGWLQTAPLLAGKKVEEHALAVPFQLMQDEAPPNWPLQGGASTILAKSKRGTLADPLRDAAVAQRLTSELRQSLFVALMGAEDFQDAAERLSVAASAAKAGCVECCIVLFHCAIREKAPNAFYAHVAHALCGLPAPAGKRFSHGMKRAAVQHIQQAHTYGVRAAVCLAELCAAMMASNSVMLPVSIIRFMRFGGDTGDGGGSQGLRGILGLVLRHMVESLLQQVPESQISQLFAPLRKYEDVREGMLLILDGHVRPRLPSAAKNPILWDKFRAARKEVVTRSAMD</sequence>
<dbReference type="InterPro" id="IPR050781">
    <property type="entry name" value="CWC22_splicing_factor"/>
</dbReference>
<keyword evidence="11" id="KW-0472">Membrane</keyword>
<evidence type="ECO:0000256" key="6">
    <source>
        <dbReference type="ARBA" id="ARBA00022771"/>
    </source>
</evidence>
<evidence type="ECO:0000256" key="5">
    <source>
        <dbReference type="ARBA" id="ARBA00022737"/>
    </source>
</evidence>
<keyword evidence="9" id="KW-0539">Nucleus</keyword>
<evidence type="ECO:0000259" key="12">
    <source>
        <dbReference type="PROSITE" id="PS51366"/>
    </source>
</evidence>
<name>A0A812JHU5_9DINO</name>
<organism evidence="14 15">
    <name type="scientific">Symbiodinium necroappetens</name>
    <dbReference type="NCBI Taxonomy" id="1628268"/>
    <lineage>
        <taxon>Eukaryota</taxon>
        <taxon>Sar</taxon>
        <taxon>Alveolata</taxon>
        <taxon>Dinophyceae</taxon>
        <taxon>Suessiales</taxon>
        <taxon>Symbiodiniaceae</taxon>
        <taxon>Symbiodinium</taxon>
    </lineage>
</organism>
<dbReference type="Gene3D" id="1.20.120.1750">
    <property type="match status" value="1"/>
</dbReference>
<keyword evidence="11" id="KW-0812">Transmembrane</keyword>
<evidence type="ECO:0000256" key="8">
    <source>
        <dbReference type="ARBA" id="ARBA00022833"/>
    </source>
</evidence>
<feature type="domain" description="MI" evidence="12">
    <location>
        <begin position="1685"/>
        <end position="1806"/>
    </location>
</feature>
<dbReference type="GO" id="GO:0003723">
    <property type="term" value="F:RNA binding"/>
    <property type="evidence" value="ECO:0007669"/>
    <property type="project" value="InterPro"/>
</dbReference>
<keyword evidence="15" id="KW-1185">Reference proteome</keyword>
<feature type="compositionally biased region" description="Polar residues" evidence="10">
    <location>
        <begin position="1342"/>
        <end position="1353"/>
    </location>
</feature>
<feature type="compositionally biased region" description="Basic and acidic residues" evidence="10">
    <location>
        <begin position="1252"/>
        <end position="1269"/>
    </location>
</feature>
<reference evidence="14" key="1">
    <citation type="submission" date="2021-02" db="EMBL/GenBank/DDBJ databases">
        <authorList>
            <person name="Dougan E. K."/>
            <person name="Rhodes N."/>
            <person name="Thang M."/>
            <person name="Chan C."/>
        </authorList>
    </citation>
    <scope>NUCLEOTIDE SEQUENCE</scope>
</reference>
<comment type="similarity">
    <text evidence="2">Belongs to the CWC22 family.</text>
</comment>
<evidence type="ECO:0000256" key="7">
    <source>
        <dbReference type="ARBA" id="ARBA00022786"/>
    </source>
</evidence>
<dbReference type="PANTHER" id="PTHR18034">
    <property type="entry name" value="CELL CYCLE CONTROL PROTEIN CWF22-RELATED"/>
    <property type="match status" value="1"/>
</dbReference>
<feature type="region of interest" description="Disordered" evidence="10">
    <location>
        <begin position="1477"/>
        <end position="1496"/>
    </location>
</feature>
<dbReference type="InterPro" id="IPR016024">
    <property type="entry name" value="ARM-type_fold"/>
</dbReference>
<keyword evidence="6" id="KW-0863">Zinc-finger</keyword>
<keyword evidence="3" id="KW-0808">Transferase</keyword>
<dbReference type="Gene3D" id="1.25.40.180">
    <property type="match status" value="1"/>
</dbReference>
<comment type="subcellular location">
    <subcellularLocation>
        <location evidence="1">Nucleus</location>
        <location evidence="1">Nucleolus</location>
    </subcellularLocation>
</comment>
<keyword evidence="5" id="KW-0677">Repeat</keyword>
<keyword evidence="4" id="KW-0479">Metal-binding</keyword>
<feature type="compositionally biased region" description="Acidic residues" evidence="10">
    <location>
        <begin position="1317"/>
        <end position="1338"/>
    </location>
</feature>
<dbReference type="PANTHER" id="PTHR18034:SF4">
    <property type="entry name" value="NUCLEOLAR MIF4G DOMAIN-CONTAINING PROTEIN 1"/>
    <property type="match status" value="1"/>
</dbReference>
<feature type="domain" description="RING-type" evidence="13">
    <location>
        <begin position="1"/>
        <end position="127"/>
    </location>
</feature>
<evidence type="ECO:0000256" key="3">
    <source>
        <dbReference type="ARBA" id="ARBA00022679"/>
    </source>
</evidence>
<evidence type="ECO:0000259" key="13">
    <source>
        <dbReference type="PROSITE" id="PS51873"/>
    </source>
</evidence>
<evidence type="ECO:0000256" key="9">
    <source>
        <dbReference type="ARBA" id="ARBA00023242"/>
    </source>
</evidence>
<dbReference type="GO" id="GO:0005730">
    <property type="term" value="C:nucleolus"/>
    <property type="evidence" value="ECO:0007669"/>
    <property type="project" value="UniProtKB-SubCell"/>
</dbReference>
<dbReference type="InterPro" id="IPR003890">
    <property type="entry name" value="MIF4G-like_typ-3"/>
</dbReference>
<evidence type="ECO:0000256" key="1">
    <source>
        <dbReference type="ARBA" id="ARBA00004604"/>
    </source>
</evidence>
<feature type="compositionally biased region" description="Basic and acidic residues" evidence="10">
    <location>
        <begin position="1477"/>
        <end position="1486"/>
    </location>
</feature>
<gene>
    <name evidence="14" type="primary">sgd1</name>
    <name evidence="14" type="ORF">SNEC2469_LOCUS1821</name>
</gene>
<dbReference type="GO" id="GO:0016740">
    <property type="term" value="F:transferase activity"/>
    <property type="evidence" value="ECO:0007669"/>
    <property type="project" value="UniProtKB-KW"/>
</dbReference>
<dbReference type="InterPro" id="IPR003891">
    <property type="entry name" value="Initiation_fac_eIF4g_MI"/>
</dbReference>
<protein>
    <submittedName>
        <fullName evidence="14">Sgd1 protein</fullName>
    </submittedName>
</protein>
<dbReference type="GO" id="GO:0008270">
    <property type="term" value="F:zinc ion binding"/>
    <property type="evidence" value="ECO:0007669"/>
    <property type="project" value="UniProtKB-KW"/>
</dbReference>